<evidence type="ECO:0000256" key="4">
    <source>
        <dbReference type="ARBA" id="ARBA00022679"/>
    </source>
</evidence>
<comment type="similarity">
    <text evidence="12">Belongs to the carbohydrate kinase PfkB family. Ribokinase subfamily.</text>
</comment>
<evidence type="ECO:0000256" key="8">
    <source>
        <dbReference type="ARBA" id="ARBA00022840"/>
    </source>
</evidence>
<keyword evidence="11 12" id="KW-0119">Carbohydrate metabolism</keyword>
<evidence type="ECO:0000259" key="13">
    <source>
        <dbReference type="Pfam" id="PF00294"/>
    </source>
</evidence>
<evidence type="ECO:0000256" key="1">
    <source>
        <dbReference type="ARBA" id="ARBA00005380"/>
    </source>
</evidence>
<evidence type="ECO:0000256" key="6">
    <source>
        <dbReference type="ARBA" id="ARBA00022741"/>
    </source>
</evidence>
<feature type="binding site" evidence="12">
    <location>
        <position position="158"/>
    </location>
    <ligand>
        <name>substrate</name>
    </ligand>
</feature>
<feature type="binding site" evidence="12">
    <location>
        <position position="265"/>
    </location>
    <ligand>
        <name>K(+)</name>
        <dbReference type="ChEBI" id="CHEBI:29103"/>
    </ligand>
</feature>
<dbReference type="InterPro" id="IPR002139">
    <property type="entry name" value="Ribo/fructo_kinase"/>
</dbReference>
<dbReference type="InterPro" id="IPR011877">
    <property type="entry name" value="Ribokinase"/>
</dbReference>
<dbReference type="InterPro" id="IPR011611">
    <property type="entry name" value="PfkB_dom"/>
</dbReference>
<comment type="caution">
    <text evidence="14">The sequence shown here is derived from an EMBL/GenBank/DDBJ whole genome shotgun (WGS) entry which is preliminary data.</text>
</comment>
<dbReference type="PROSITE" id="PS00584">
    <property type="entry name" value="PFKB_KINASES_2"/>
    <property type="match status" value="1"/>
</dbReference>
<dbReference type="PANTHER" id="PTHR10584">
    <property type="entry name" value="SUGAR KINASE"/>
    <property type="match status" value="1"/>
</dbReference>
<organism evidence="14 15">
    <name type="scientific">Sinomonas cellulolyticus</name>
    <dbReference type="NCBI Taxonomy" id="2801916"/>
    <lineage>
        <taxon>Bacteria</taxon>
        <taxon>Bacillati</taxon>
        <taxon>Actinomycetota</taxon>
        <taxon>Actinomycetes</taxon>
        <taxon>Micrococcales</taxon>
        <taxon>Micrococcaceae</taxon>
        <taxon>Sinomonas</taxon>
    </lineage>
</organism>
<feature type="binding site" evidence="12">
    <location>
        <position position="271"/>
    </location>
    <ligand>
        <name>substrate</name>
    </ligand>
</feature>
<dbReference type="SUPFAM" id="SSF53613">
    <property type="entry name" value="Ribokinase-like"/>
    <property type="match status" value="1"/>
</dbReference>
<evidence type="ECO:0000256" key="3">
    <source>
        <dbReference type="ARBA" id="ARBA00016943"/>
    </source>
</evidence>
<evidence type="ECO:0000256" key="11">
    <source>
        <dbReference type="ARBA" id="ARBA00023277"/>
    </source>
</evidence>
<feature type="binding site" evidence="12">
    <location>
        <position position="267"/>
    </location>
    <ligand>
        <name>K(+)</name>
        <dbReference type="ChEBI" id="CHEBI:29103"/>
    </ligand>
</feature>
<keyword evidence="7 12" id="KW-0418">Kinase</keyword>
<feature type="binding site" evidence="12">
    <location>
        <position position="304"/>
    </location>
    <ligand>
        <name>K(+)</name>
        <dbReference type="ChEBI" id="CHEBI:29103"/>
    </ligand>
</feature>
<evidence type="ECO:0000313" key="14">
    <source>
        <dbReference type="EMBL" id="MBL0707293.1"/>
    </source>
</evidence>
<comment type="cofactor">
    <cofactor evidence="12">
        <name>Mg(2+)</name>
        <dbReference type="ChEBI" id="CHEBI:18420"/>
    </cofactor>
    <text evidence="12">Requires a divalent cation, most likely magnesium in vivo, as an electrophilic catalyst to aid phosphoryl group transfer. It is the chelate of the metal and the nucleotide that is the actual substrate.</text>
</comment>
<accession>A0ABS1K743</accession>
<comment type="similarity">
    <text evidence="1">Belongs to the carbohydrate kinase pfkB family.</text>
</comment>
<feature type="binding site" evidence="12">
    <location>
        <begin position="51"/>
        <end position="55"/>
    </location>
    <ligand>
        <name>substrate</name>
    </ligand>
</feature>
<dbReference type="InterPro" id="IPR029056">
    <property type="entry name" value="Ribokinase-like"/>
</dbReference>
<keyword evidence="12" id="KW-0963">Cytoplasm</keyword>
<keyword evidence="4 12" id="KW-0808">Transferase</keyword>
<evidence type="ECO:0000256" key="9">
    <source>
        <dbReference type="ARBA" id="ARBA00022842"/>
    </source>
</evidence>
<feature type="binding site" evidence="12">
    <location>
        <position position="306"/>
    </location>
    <ligand>
        <name>K(+)</name>
        <dbReference type="ChEBI" id="CHEBI:29103"/>
    </ligand>
</feature>
<dbReference type="Gene3D" id="3.40.1190.20">
    <property type="match status" value="1"/>
</dbReference>
<keyword evidence="5 12" id="KW-0479">Metal-binding</keyword>
<comment type="catalytic activity">
    <reaction evidence="12">
        <text>D-ribose + ATP = D-ribose 5-phosphate + ADP + H(+)</text>
        <dbReference type="Rhea" id="RHEA:13697"/>
        <dbReference type="ChEBI" id="CHEBI:15378"/>
        <dbReference type="ChEBI" id="CHEBI:30616"/>
        <dbReference type="ChEBI" id="CHEBI:47013"/>
        <dbReference type="ChEBI" id="CHEBI:78346"/>
        <dbReference type="ChEBI" id="CHEBI:456216"/>
        <dbReference type="EC" id="2.7.1.15"/>
    </reaction>
</comment>
<keyword evidence="15" id="KW-1185">Reference proteome</keyword>
<name>A0ABS1K743_9MICC</name>
<dbReference type="Pfam" id="PF00294">
    <property type="entry name" value="PfkB"/>
    <property type="match status" value="1"/>
</dbReference>
<comment type="function">
    <text evidence="12">Catalyzes the phosphorylation of ribose at O-5 in a reaction requiring ATP and magnesium. The resulting D-ribose-5-phosphate can then be used either for sythesis of nucleotides, histidine, and tryptophan, or as a component of the pentose phosphate pathway.</text>
</comment>
<evidence type="ECO:0000256" key="10">
    <source>
        <dbReference type="ARBA" id="ARBA00022958"/>
    </source>
</evidence>
<comment type="subunit">
    <text evidence="12">Homodimer.</text>
</comment>
<dbReference type="HAMAP" id="MF_01987">
    <property type="entry name" value="Ribokinase"/>
    <property type="match status" value="1"/>
</dbReference>
<keyword evidence="10 12" id="KW-0630">Potassium</keyword>
<evidence type="ECO:0000256" key="5">
    <source>
        <dbReference type="ARBA" id="ARBA00022723"/>
    </source>
</evidence>
<evidence type="ECO:0000256" key="7">
    <source>
        <dbReference type="ARBA" id="ARBA00022777"/>
    </source>
</evidence>
<gene>
    <name evidence="12" type="primary">rbsK</name>
    <name evidence="14" type="ORF">JJE72_17505</name>
</gene>
<feature type="binding site" evidence="12">
    <location>
        <begin position="270"/>
        <end position="271"/>
    </location>
    <ligand>
        <name>ATP</name>
        <dbReference type="ChEBI" id="CHEBI:30616"/>
    </ligand>
</feature>
<feature type="domain" description="Carbohydrate kinase PfkB" evidence="13">
    <location>
        <begin position="15"/>
        <end position="309"/>
    </location>
</feature>
<feature type="binding site" evidence="12">
    <location>
        <position position="202"/>
    </location>
    <ligand>
        <name>ATP</name>
        <dbReference type="ChEBI" id="CHEBI:30616"/>
    </ligand>
</feature>
<comment type="activity regulation">
    <text evidence="12">Activated by a monovalent cation that binds near, but not in, the active site. The most likely occupant of the site in vivo is potassium. Ion binding induces a conformational change that may alter substrate affinity.</text>
</comment>
<evidence type="ECO:0000256" key="2">
    <source>
        <dbReference type="ARBA" id="ARBA00012035"/>
    </source>
</evidence>
<dbReference type="EMBL" id="JAERRC010000046">
    <property type="protein sequence ID" value="MBL0707293.1"/>
    <property type="molecule type" value="Genomic_DNA"/>
</dbReference>
<keyword evidence="9 12" id="KW-0460">Magnesium</keyword>
<feature type="binding site" evidence="12">
    <location>
        <begin position="23"/>
        <end position="25"/>
    </location>
    <ligand>
        <name>substrate</name>
    </ligand>
</feature>
<evidence type="ECO:0000313" key="15">
    <source>
        <dbReference type="Proteomes" id="UP000639051"/>
    </source>
</evidence>
<protein>
    <recommendedName>
        <fullName evidence="3 12">Ribokinase</fullName>
        <shortName evidence="12">RK</shortName>
        <ecNumber evidence="2 12">2.7.1.15</ecNumber>
    </recommendedName>
</protein>
<feature type="binding site" evidence="12">
    <location>
        <position position="301"/>
    </location>
    <ligand>
        <name>K(+)</name>
        <dbReference type="ChEBI" id="CHEBI:29103"/>
    </ligand>
</feature>
<sequence length="325" mass="32017">MRTVTTQQPQRAAGRVVVLGSANVDTTFRVQSLPAPGETVLATAEESGLGGKGANQAVAAALLGARVDFIGAVGGGGHGRLVQDELTASGVDTSGVLVIESAPTGTAYITVDRSGENTIVVVPGANALLTPEILARTGVRERLGGSASGRSVGLSQGEVPPGTTDAFAALCHDVGAGFVLNLAPAVPVSARTLELADPLVVNEGEAAQLLGISGAGPGEPLAVAARLARDVARSAVVTLGAGGAVASDGRSAWYAKAPRVVDVVDTTGAGDAFVGALAAVLARGAGLAEAVRVGVEAGSAAVRHRGTTAAYRAVLPHLTAARLAP</sequence>
<feature type="binding site" evidence="12">
    <location>
        <begin position="238"/>
        <end position="243"/>
    </location>
    <ligand>
        <name>ATP</name>
        <dbReference type="ChEBI" id="CHEBI:30616"/>
    </ligand>
</feature>
<comment type="subcellular location">
    <subcellularLocation>
        <location evidence="12">Cytoplasm</location>
    </subcellularLocation>
</comment>
<feature type="active site" description="Proton acceptor" evidence="12">
    <location>
        <position position="271"/>
    </location>
</feature>
<dbReference type="Proteomes" id="UP000639051">
    <property type="component" value="Unassembled WGS sequence"/>
</dbReference>
<dbReference type="EC" id="2.7.1.15" evidence="2 12"/>
<keyword evidence="6 12" id="KW-0547">Nucleotide-binding</keyword>
<reference evidence="14 15" key="1">
    <citation type="submission" date="2021-01" db="EMBL/GenBank/DDBJ databases">
        <title>Genome public.</title>
        <authorList>
            <person name="Liu C."/>
            <person name="Sun Q."/>
        </authorList>
    </citation>
    <scope>NUCLEOTIDE SEQUENCE [LARGE SCALE GENOMIC DNA]</scope>
    <source>
        <strain evidence="14 15">JC656</strain>
    </source>
</reference>
<evidence type="ECO:0000256" key="12">
    <source>
        <dbReference type="HAMAP-Rule" id="MF_01987"/>
    </source>
</evidence>
<dbReference type="PANTHER" id="PTHR10584:SF166">
    <property type="entry name" value="RIBOKINASE"/>
    <property type="match status" value="1"/>
</dbReference>
<dbReference type="PRINTS" id="PR00990">
    <property type="entry name" value="RIBOKINASE"/>
</dbReference>
<dbReference type="InterPro" id="IPR002173">
    <property type="entry name" value="Carboh/pur_kinase_PfkB_CS"/>
</dbReference>
<keyword evidence="8 12" id="KW-0067">ATP-binding</keyword>
<comment type="caution">
    <text evidence="12">Lacks conserved residue(s) required for the propagation of feature annotation.</text>
</comment>
<dbReference type="CDD" id="cd01174">
    <property type="entry name" value="ribokinase"/>
    <property type="match status" value="1"/>
</dbReference>
<proteinExistence type="inferred from homology"/>
<comment type="pathway">
    <text evidence="12">Carbohydrate metabolism; D-ribose degradation; D-ribose 5-phosphate from beta-D-ribopyranose: step 2/2.</text>
</comment>